<evidence type="ECO:0000313" key="4">
    <source>
        <dbReference type="RefSeq" id="XP_049313751.1"/>
    </source>
</evidence>
<dbReference type="RefSeq" id="XP_049313751.1">
    <property type="nucleotide sequence ID" value="XM_049457794.1"/>
</dbReference>
<feature type="region of interest" description="Disordered" evidence="1">
    <location>
        <begin position="176"/>
        <end position="209"/>
    </location>
</feature>
<feature type="compositionally biased region" description="Basic and acidic residues" evidence="1">
    <location>
        <begin position="183"/>
        <end position="200"/>
    </location>
</feature>
<proteinExistence type="predicted"/>
<protein>
    <submittedName>
        <fullName evidence="4">Uncharacterized protein LOC115065973</fullName>
    </submittedName>
</protein>
<keyword evidence="2" id="KW-0732">Signal</keyword>
<reference evidence="4" key="1">
    <citation type="submission" date="2025-08" db="UniProtKB">
        <authorList>
            <consortium name="RefSeq"/>
        </authorList>
    </citation>
    <scope>IDENTIFICATION</scope>
    <source>
        <tissue evidence="4">Adult</tissue>
    </source>
</reference>
<dbReference type="GeneID" id="115065973"/>
<feature type="chain" id="PRO_5047158687" evidence="2">
    <location>
        <begin position="19"/>
        <end position="209"/>
    </location>
</feature>
<gene>
    <name evidence="4" type="primary">LOC115065973</name>
</gene>
<name>A0ABM3JX32_BACDO</name>
<organism evidence="3 4">
    <name type="scientific">Bactrocera dorsalis</name>
    <name type="common">Oriental fruit fly</name>
    <name type="synonym">Dacus dorsalis</name>
    <dbReference type="NCBI Taxonomy" id="27457"/>
    <lineage>
        <taxon>Eukaryota</taxon>
        <taxon>Metazoa</taxon>
        <taxon>Ecdysozoa</taxon>
        <taxon>Arthropoda</taxon>
        <taxon>Hexapoda</taxon>
        <taxon>Insecta</taxon>
        <taxon>Pterygota</taxon>
        <taxon>Neoptera</taxon>
        <taxon>Endopterygota</taxon>
        <taxon>Diptera</taxon>
        <taxon>Brachycera</taxon>
        <taxon>Muscomorpha</taxon>
        <taxon>Tephritoidea</taxon>
        <taxon>Tephritidae</taxon>
        <taxon>Bactrocera</taxon>
        <taxon>Bactrocera</taxon>
    </lineage>
</organism>
<feature type="signal peptide" evidence="2">
    <location>
        <begin position="1"/>
        <end position="18"/>
    </location>
</feature>
<sequence>MLYIIILILQLLSAHCGAQYSHARRDPRIRLTGTNNTNDQLHLNDQIATLNATALYGQLPTYGYSQPKYATSLRATPPDVAKYRNLGNYFQVIPPNTQLAMLEPPVATAKRELKQHSEYLTPFSFSHRVLHLGNEHTQDLRRRRYTNSSYNADFSQNDLKDSNTLRAVDRALPIVSTTRRTQRVPEENVRNSQNQREHPRIIQQSQSFQ</sequence>
<evidence type="ECO:0000256" key="1">
    <source>
        <dbReference type="SAM" id="MobiDB-lite"/>
    </source>
</evidence>
<keyword evidence="3" id="KW-1185">Reference proteome</keyword>
<dbReference type="Proteomes" id="UP001652620">
    <property type="component" value="Chromosome 5"/>
</dbReference>
<evidence type="ECO:0000313" key="3">
    <source>
        <dbReference type="Proteomes" id="UP001652620"/>
    </source>
</evidence>
<accession>A0ABM3JX32</accession>
<evidence type="ECO:0000256" key="2">
    <source>
        <dbReference type="SAM" id="SignalP"/>
    </source>
</evidence>